<dbReference type="Proteomes" id="UP000614490">
    <property type="component" value="Unassembled WGS sequence"/>
</dbReference>
<accession>A0A931HU37</accession>
<name>A0A931HU37_9BACI</name>
<reference evidence="1 2" key="1">
    <citation type="journal article" date="2005" name="Int. J. Syst. Evol. Microbiol.">
        <title>Halobacillus yeomjeoni sp. nov., isolated from a marine solar saltern in Korea.</title>
        <authorList>
            <person name="Yoon J.H."/>
            <person name="Kang S.J."/>
            <person name="Lee C.H."/>
            <person name="Oh H.W."/>
            <person name="Oh T.K."/>
        </authorList>
    </citation>
    <scope>NUCLEOTIDE SEQUENCE [LARGE SCALE GENOMIC DNA]</scope>
    <source>
        <strain evidence="1 2">KCTC 3957</strain>
    </source>
</reference>
<gene>
    <name evidence="1" type="ORF">H0267_04365</name>
</gene>
<dbReference type="RefSeq" id="WP_197316053.1">
    <property type="nucleotide sequence ID" value="NZ_JADZSC010000001.1"/>
</dbReference>
<dbReference type="EMBL" id="JADZSC010000001">
    <property type="protein sequence ID" value="MBH0229443.1"/>
    <property type="molecule type" value="Genomic_DNA"/>
</dbReference>
<dbReference type="SUPFAM" id="SSF81301">
    <property type="entry name" value="Nucleotidyltransferase"/>
    <property type="match status" value="1"/>
</dbReference>
<evidence type="ECO:0000313" key="1">
    <source>
        <dbReference type="EMBL" id="MBH0229443.1"/>
    </source>
</evidence>
<organism evidence="1 2">
    <name type="scientific">Halobacillus yeomjeoni</name>
    <dbReference type="NCBI Taxonomy" id="311194"/>
    <lineage>
        <taxon>Bacteria</taxon>
        <taxon>Bacillati</taxon>
        <taxon>Bacillota</taxon>
        <taxon>Bacilli</taxon>
        <taxon>Bacillales</taxon>
        <taxon>Bacillaceae</taxon>
        <taxon>Halobacillus</taxon>
    </lineage>
</organism>
<protein>
    <submittedName>
        <fullName evidence="1">Nucleotidyltransferase</fullName>
    </submittedName>
</protein>
<dbReference type="InterPro" id="IPR043519">
    <property type="entry name" value="NT_sf"/>
</dbReference>
<sequence length="283" mass="32906">MTHIKNIGYFCKVDEEGNIRNESNWKCMNRNFQKAVERLVELLLKNVRKDIHSIYIRGSLPKGLGIEHVSDIDAIVVIDSDQEANYREIISPISQEIMNHFPYVKGVEIGVYSHQDMVLNTDRFSIIPFMIKTHSLCVYGENIQSKLPSYPINEALANDHIIRISSQINQAKSDLVGNEDVEDIKDCCTWIMKNIIRCGLAFTIVEERQYTRDLSPAFSLFRKHYPSKEKEMEAALSYAVQPVTDPDEVMEFLESFGVWIIQQAEEWLDTYNFNREYNLKVIW</sequence>
<keyword evidence="2" id="KW-1185">Reference proteome</keyword>
<proteinExistence type="predicted"/>
<dbReference type="AlphaFoldDB" id="A0A931HU37"/>
<dbReference type="Gene3D" id="3.30.460.10">
    <property type="entry name" value="Beta Polymerase, domain 2"/>
    <property type="match status" value="1"/>
</dbReference>
<evidence type="ECO:0000313" key="2">
    <source>
        <dbReference type="Proteomes" id="UP000614490"/>
    </source>
</evidence>
<comment type="caution">
    <text evidence="1">The sequence shown here is derived from an EMBL/GenBank/DDBJ whole genome shotgun (WGS) entry which is preliminary data.</text>
</comment>